<comment type="caution">
    <text evidence="1">The sequence shown here is derived from an EMBL/GenBank/DDBJ whole genome shotgun (WGS) entry which is preliminary data.</text>
</comment>
<evidence type="ECO:0000313" key="3">
    <source>
        <dbReference type="EMBL" id="PJB57589.1"/>
    </source>
</evidence>
<accession>A0A2M7PL51</accession>
<dbReference type="Gene3D" id="3.40.50.1000">
    <property type="entry name" value="HAD superfamily/HAD-like"/>
    <property type="match status" value="1"/>
</dbReference>
<dbReference type="EMBL" id="PFKO01000351">
    <property type="protein sequence ID" value="PIY31343.1"/>
    <property type="molecule type" value="Genomic_DNA"/>
</dbReference>
<dbReference type="STRING" id="1805029.AUK42_02775"/>
<dbReference type="Pfam" id="PF00702">
    <property type="entry name" value="Hydrolase"/>
    <property type="match status" value="1"/>
</dbReference>
<reference evidence="5 6" key="2">
    <citation type="submission" date="2017-09" db="EMBL/GenBank/DDBJ databases">
        <title>Depth-based differentiation of microbial function through sediment-hosted aquifers and enrichment of novel symbionts in the deep terrestrial subsurface.</title>
        <authorList>
            <person name="Probst A.J."/>
            <person name="Ladd B."/>
            <person name="Jarett J.K."/>
            <person name="Geller-Mcgrath D.E."/>
            <person name="Sieber C.M."/>
            <person name="Emerson J.B."/>
            <person name="Anantharaman K."/>
            <person name="Thomas B.C."/>
            <person name="Malmstrom R."/>
            <person name="Stieglmeier M."/>
            <person name="Klingl A."/>
            <person name="Woyke T."/>
            <person name="Ryan C.M."/>
            <person name="Banfield J.F."/>
        </authorList>
    </citation>
    <scope>NUCLEOTIDE SEQUENCE [LARGE SCALE GENOMIC DNA]</scope>
    <source>
        <strain evidence="2">CG_4_10_14_3_um_filter_34_13</strain>
        <strain evidence="3">CG_4_9_14_3_um_filter_33_16</strain>
    </source>
</reference>
<dbReference type="EMBL" id="PFTV01000047">
    <property type="protein sequence ID" value="PJB57589.1"/>
    <property type="molecule type" value="Genomic_DNA"/>
</dbReference>
<dbReference type="GO" id="GO:0008962">
    <property type="term" value="F:phosphatidylglycerophosphatase activity"/>
    <property type="evidence" value="ECO:0007669"/>
    <property type="project" value="InterPro"/>
</dbReference>
<accession>A0A2M8CF04</accession>
<evidence type="ECO:0000313" key="5">
    <source>
        <dbReference type="Proteomes" id="UP000228560"/>
    </source>
</evidence>
<name>A0A1J5GI95_9BACT</name>
<dbReference type="Proteomes" id="UP000230646">
    <property type="component" value="Unassembled WGS sequence"/>
</dbReference>
<dbReference type="InterPro" id="IPR006549">
    <property type="entry name" value="HAD-SF_hydro_IIIA"/>
</dbReference>
<dbReference type="CDD" id="cd16416">
    <property type="entry name" value="HAD_BsYqeG-like"/>
    <property type="match status" value="1"/>
</dbReference>
<evidence type="ECO:0000313" key="2">
    <source>
        <dbReference type="EMBL" id="PIY31343.1"/>
    </source>
</evidence>
<dbReference type="Proteomes" id="UP000228560">
    <property type="component" value="Unassembled WGS sequence"/>
</dbReference>
<dbReference type="AlphaFoldDB" id="A0A1J5GI95"/>
<organism evidence="1 4">
    <name type="scientific">Candidatus Infernicultor aquiphilus</name>
    <dbReference type="NCBI Taxonomy" id="1805029"/>
    <lineage>
        <taxon>Bacteria</taxon>
        <taxon>Pseudomonadati</taxon>
        <taxon>Atribacterota</taxon>
        <taxon>Candidatus Phoenicimicrobiia</taxon>
        <taxon>Candidatus Pheonicimicrobiales</taxon>
        <taxon>Candidatus Phoenicimicrobiaceae</taxon>
        <taxon>Candidatus Infernicultor</taxon>
    </lineage>
</organism>
<protein>
    <submittedName>
        <fullName evidence="2">YqeG family HAD IIIA-type phosphatase</fullName>
    </submittedName>
</protein>
<dbReference type="NCBIfam" id="TIGR01662">
    <property type="entry name" value="HAD-SF-IIIA"/>
    <property type="match status" value="1"/>
</dbReference>
<dbReference type="Proteomes" id="UP000182763">
    <property type="component" value="Unassembled WGS sequence"/>
</dbReference>
<gene>
    <name evidence="1" type="ORF">AUK42_02775</name>
    <name evidence="3" type="ORF">CO097_01945</name>
    <name evidence="2" type="ORF">COZ07_09645</name>
</gene>
<dbReference type="InterPro" id="IPR023214">
    <property type="entry name" value="HAD_sf"/>
</dbReference>
<accession>A0A1J5GI95</accession>
<dbReference type="EMBL" id="MNYY01000054">
    <property type="protein sequence ID" value="OIP71996.1"/>
    <property type="molecule type" value="Genomic_DNA"/>
</dbReference>
<dbReference type="InterPro" id="IPR036412">
    <property type="entry name" value="HAD-like_sf"/>
</dbReference>
<evidence type="ECO:0000313" key="1">
    <source>
        <dbReference type="EMBL" id="OIP71996.1"/>
    </source>
</evidence>
<dbReference type="NCBIfam" id="TIGR01668">
    <property type="entry name" value="YqeG_hyp_ppase"/>
    <property type="match status" value="1"/>
</dbReference>
<proteinExistence type="predicted"/>
<dbReference type="SUPFAM" id="SSF56784">
    <property type="entry name" value="HAD-like"/>
    <property type="match status" value="1"/>
</dbReference>
<evidence type="ECO:0000313" key="6">
    <source>
        <dbReference type="Proteomes" id="UP000230646"/>
    </source>
</evidence>
<sequence length="177" mass="20695">MFEILKPKIYVDSIYNLDLKKLKKLKNIKSIIVDLDNTLIAWGNNEIDNKVINWIKEAKKLELKICIVSNSNSNRVEKIAKILNLPYYSKFFKPLGITFINALKIMKANYLDTVVIGDQIFTDIWGGNRLKLFTILVTPIIKRDSMGTSFQRSLEKIILFFWLKRDEIKKEIGNWPK</sequence>
<reference evidence="1 4" key="1">
    <citation type="journal article" date="2016" name="Environ. Microbiol.">
        <title>Genomic resolution of a cold subsurface aquifer community provides metabolic insights for novel microbes adapted to high CO concentrations.</title>
        <authorList>
            <person name="Probst A.J."/>
            <person name="Castelle C.J."/>
            <person name="Singh A."/>
            <person name="Brown C.T."/>
            <person name="Anantharaman K."/>
            <person name="Sharon I."/>
            <person name="Hug L.A."/>
            <person name="Burstein D."/>
            <person name="Emerson J.B."/>
            <person name="Thomas B.C."/>
            <person name="Banfield J.F."/>
        </authorList>
    </citation>
    <scope>NUCLEOTIDE SEQUENCE [LARGE SCALE GENOMIC DNA]</scope>
    <source>
        <strain evidence="1">CG2_30_33_13</strain>
    </source>
</reference>
<evidence type="ECO:0000313" key="4">
    <source>
        <dbReference type="Proteomes" id="UP000182763"/>
    </source>
</evidence>
<dbReference type="RefSeq" id="WP_406608401.1">
    <property type="nucleotide sequence ID" value="NZ_PFKO01000351.1"/>
</dbReference>
<dbReference type="InterPro" id="IPR010021">
    <property type="entry name" value="PGPP1/Gep4"/>
</dbReference>